<dbReference type="eggNOG" id="ENOG502QT0Z">
    <property type="taxonomic scope" value="Eukaryota"/>
</dbReference>
<dbReference type="Pfam" id="PF11951">
    <property type="entry name" value="Fungal_trans_2"/>
    <property type="match status" value="1"/>
</dbReference>
<sequence length="437" mass="48972">MNSQQVYQTPWKHEDKRRLRVDHMTAATMRSAAATLLLVPLNTTELAGPARGQHVKMDALDALCLQSFIDVIGEVLAGLTEYPMTTEVLPQIAVECTCIMHAAVAIGSIVLAKRGTITEEQALRLHGRATMSLLQALTAVPKDDEACLCASVLLNIYDLSSDGAQDTYIHLTGSRALMADLDYTHDSNGMPTKLTPLARMCVWANIFNDTLVAIRHSLPVFWDPDEWFDLLGLSYCSPETASPTWWFRRIHYLLAKLHTFSCVPRVLTEQETVENELHKSFQALCEDADVWFGSVPEPMRPTTVMETESPLFPCIYIVERKGITAMCMYHSFMLIASRCDPSVPLSQMYMRQPTTVHHASRIFGIVKTNICEWLASGAMFALRIALESLVEPAHRSEALEFVKGMAATYHLNISSHIDAVRSHWQEWDNSSSNGYHQ</sequence>
<dbReference type="PANTHER" id="PTHR37534:SF2">
    <property type="entry name" value="N-ACETYLTRANSFERASE DOMAIN-CONTAINING PROTEIN"/>
    <property type="match status" value="1"/>
</dbReference>
<dbReference type="GO" id="GO:0005634">
    <property type="term" value="C:nucleus"/>
    <property type="evidence" value="ECO:0007669"/>
    <property type="project" value="UniProtKB-SubCell"/>
</dbReference>
<evidence type="ECO:0000256" key="2">
    <source>
        <dbReference type="ARBA" id="ARBA00023242"/>
    </source>
</evidence>
<dbReference type="EMBL" id="CP017554">
    <property type="protein sequence ID" value="AOW01150.1"/>
    <property type="molecule type" value="Genomic_DNA"/>
</dbReference>
<organism evidence="3 5">
    <name type="scientific">Yarrowia lipolytica</name>
    <name type="common">Candida lipolytica</name>
    <dbReference type="NCBI Taxonomy" id="4952"/>
    <lineage>
        <taxon>Eukaryota</taxon>
        <taxon>Fungi</taxon>
        <taxon>Dikarya</taxon>
        <taxon>Ascomycota</taxon>
        <taxon>Saccharomycotina</taxon>
        <taxon>Dipodascomycetes</taxon>
        <taxon>Dipodascales</taxon>
        <taxon>Dipodascales incertae sedis</taxon>
        <taxon>Yarrowia</taxon>
    </lineage>
</organism>
<evidence type="ECO:0000313" key="3">
    <source>
        <dbReference type="EMBL" id="AOW01150.1"/>
    </source>
</evidence>
<dbReference type="KEGG" id="yli:2906897"/>
<dbReference type="GO" id="GO:0000976">
    <property type="term" value="F:transcription cis-regulatory region binding"/>
    <property type="evidence" value="ECO:0007669"/>
    <property type="project" value="TreeGrafter"/>
</dbReference>
<dbReference type="VEuPathDB" id="FungiDB:YALI0_B03058g"/>
<dbReference type="GO" id="GO:0045944">
    <property type="term" value="P:positive regulation of transcription by RNA polymerase II"/>
    <property type="evidence" value="ECO:0007669"/>
    <property type="project" value="TreeGrafter"/>
</dbReference>
<reference evidence="3 5" key="1">
    <citation type="journal article" date="2016" name="PLoS ONE">
        <title>Sequence Assembly of Yarrowia lipolytica Strain W29/CLIB89 Shows Transposable Element Diversity.</title>
        <authorList>
            <person name="Magnan C."/>
            <person name="Yu J."/>
            <person name="Chang I."/>
            <person name="Jahn E."/>
            <person name="Kanomata Y."/>
            <person name="Wu J."/>
            <person name="Zeller M."/>
            <person name="Oakes M."/>
            <person name="Baldi P."/>
            <person name="Sandmeyer S."/>
        </authorList>
    </citation>
    <scope>NUCLEOTIDE SEQUENCE [LARGE SCALE GENOMIC DNA]</scope>
    <source>
        <strain evidence="3">CLIB89</strain>
        <strain evidence="5">CLIB89(W29)</strain>
    </source>
</reference>
<dbReference type="Proteomes" id="UP000182444">
    <property type="component" value="Chromosome 1B"/>
</dbReference>
<dbReference type="GO" id="GO:0003700">
    <property type="term" value="F:DNA-binding transcription factor activity"/>
    <property type="evidence" value="ECO:0007669"/>
    <property type="project" value="TreeGrafter"/>
</dbReference>
<dbReference type="VEuPathDB" id="FungiDB:YALI1_B04523g"/>
<dbReference type="RefSeq" id="XP_500449.1">
    <property type="nucleotide sequence ID" value="XM_500449.1"/>
</dbReference>
<accession>A0A1D8N693</accession>
<gene>
    <name evidence="4" type="ORF">B0I71DRAFT_137227</name>
    <name evidence="3" type="ORF">YALI1_B04523g</name>
</gene>
<name>A0A1D8N693_YARLL</name>
<evidence type="ECO:0000313" key="5">
    <source>
        <dbReference type="Proteomes" id="UP000182444"/>
    </source>
</evidence>
<dbReference type="AlphaFoldDB" id="A0A1D8N693"/>
<evidence type="ECO:0000256" key="1">
    <source>
        <dbReference type="ARBA" id="ARBA00004123"/>
    </source>
</evidence>
<evidence type="ECO:0008006" key="7">
    <source>
        <dbReference type="Google" id="ProtNLM"/>
    </source>
</evidence>
<dbReference type="PANTHER" id="PTHR37534">
    <property type="entry name" value="TRANSCRIPTIONAL ACTIVATOR PROTEIN UGA3"/>
    <property type="match status" value="1"/>
</dbReference>
<comment type="subcellular location">
    <subcellularLocation>
        <location evidence="1">Nucleus</location>
    </subcellularLocation>
</comment>
<dbReference type="Proteomes" id="UP000256601">
    <property type="component" value="Unassembled WGS sequence"/>
</dbReference>
<dbReference type="OrthoDB" id="4078573at2759"/>
<reference evidence="4 6" key="2">
    <citation type="submission" date="2018-07" db="EMBL/GenBank/DDBJ databases">
        <title>Draft Genome Assemblies for Five Robust Yarrowia lipolytica Strains Exhibiting High Lipid Production and Pentose Sugar Utilization and Sugar Alcohol Secretion from Undetoxified Lignocellulosic Biomass Hydrolysates.</title>
        <authorList>
            <consortium name="DOE Joint Genome Institute"/>
            <person name="Walker C."/>
            <person name="Ryu S."/>
            <person name="Na H."/>
            <person name="Zane M."/>
            <person name="LaButti K."/>
            <person name="Lipzen A."/>
            <person name="Haridas S."/>
            <person name="Barry K."/>
            <person name="Grigoriev I.V."/>
            <person name="Quarterman J."/>
            <person name="Slininger P."/>
            <person name="Dien B."/>
            <person name="Trinh C.T."/>
        </authorList>
    </citation>
    <scope>NUCLEOTIDE SEQUENCE [LARGE SCALE GENOMIC DNA]</scope>
    <source>
        <strain evidence="4 6">YB392</strain>
    </source>
</reference>
<dbReference type="GeneID" id="2906897"/>
<dbReference type="EMBL" id="KZ859180">
    <property type="protein sequence ID" value="RDW22656.1"/>
    <property type="molecule type" value="Genomic_DNA"/>
</dbReference>
<dbReference type="InterPro" id="IPR021858">
    <property type="entry name" value="Fun_TF"/>
</dbReference>
<evidence type="ECO:0000313" key="6">
    <source>
        <dbReference type="Proteomes" id="UP000256601"/>
    </source>
</evidence>
<dbReference type="OMA" id="WANIFND"/>
<keyword evidence="2" id="KW-0539">Nucleus</keyword>
<protein>
    <recommendedName>
        <fullName evidence="7">Fungal-specific transcription factor domain-domain-containing protein</fullName>
    </recommendedName>
</protein>
<evidence type="ECO:0000313" key="4">
    <source>
        <dbReference type="EMBL" id="RDW22656.1"/>
    </source>
</evidence>
<proteinExistence type="predicted"/>